<evidence type="ECO:0000256" key="1">
    <source>
        <dbReference type="SAM" id="MobiDB-lite"/>
    </source>
</evidence>
<dbReference type="EMBL" id="JAPEUR010000317">
    <property type="protein sequence ID" value="KAJ4311784.1"/>
    <property type="molecule type" value="Genomic_DNA"/>
</dbReference>
<organism evidence="2 3">
    <name type="scientific">Fusarium piperis</name>
    <dbReference type="NCBI Taxonomy" id="1435070"/>
    <lineage>
        <taxon>Eukaryota</taxon>
        <taxon>Fungi</taxon>
        <taxon>Dikarya</taxon>
        <taxon>Ascomycota</taxon>
        <taxon>Pezizomycotina</taxon>
        <taxon>Sordariomycetes</taxon>
        <taxon>Hypocreomycetidae</taxon>
        <taxon>Hypocreales</taxon>
        <taxon>Nectriaceae</taxon>
        <taxon>Fusarium</taxon>
        <taxon>Fusarium solani species complex</taxon>
    </lineage>
</organism>
<evidence type="ECO:0000313" key="2">
    <source>
        <dbReference type="EMBL" id="KAJ4311784.1"/>
    </source>
</evidence>
<feature type="compositionally biased region" description="Low complexity" evidence="1">
    <location>
        <begin position="60"/>
        <end position="69"/>
    </location>
</feature>
<dbReference type="Proteomes" id="UP001140502">
    <property type="component" value="Unassembled WGS sequence"/>
</dbReference>
<protein>
    <submittedName>
        <fullName evidence="2">Uncharacterized protein</fullName>
    </submittedName>
</protein>
<keyword evidence="3" id="KW-1185">Reference proteome</keyword>
<accession>A0A9W9BGR3</accession>
<feature type="compositionally biased region" description="Basic and acidic residues" evidence="1">
    <location>
        <begin position="45"/>
        <end position="59"/>
    </location>
</feature>
<gene>
    <name evidence="2" type="ORF">N0V84_010279</name>
</gene>
<sequence length="96" mass="10010">MTPACGYTTFLLFSASDLSRLSPQVVSALAGRSARGGGPAAGVQKKKESKPERREKTAAKAEAAPSSSSHQGGLQVHFRSLLPLAPGKPTPSRSHR</sequence>
<name>A0A9W9BGR3_9HYPO</name>
<comment type="caution">
    <text evidence="2">The sequence shown here is derived from an EMBL/GenBank/DDBJ whole genome shotgun (WGS) entry which is preliminary data.</text>
</comment>
<proteinExistence type="predicted"/>
<feature type="region of interest" description="Disordered" evidence="1">
    <location>
        <begin position="31"/>
        <end position="96"/>
    </location>
</feature>
<evidence type="ECO:0000313" key="3">
    <source>
        <dbReference type="Proteomes" id="UP001140502"/>
    </source>
</evidence>
<reference evidence="2" key="1">
    <citation type="submission" date="2022-10" db="EMBL/GenBank/DDBJ databases">
        <title>Tapping the CABI collections for fungal endophytes: first genome assemblies for Collariella, Neodidymelliopsis, Ascochyta clinopodiicola, Didymella pomorum, Didymosphaeria variabile, Neocosmospora piperis and Neocucurbitaria cava.</title>
        <authorList>
            <person name="Hill R."/>
        </authorList>
    </citation>
    <scope>NUCLEOTIDE SEQUENCE</scope>
    <source>
        <strain evidence="2">IMI 366586</strain>
    </source>
</reference>
<dbReference type="AlphaFoldDB" id="A0A9W9BGR3"/>